<evidence type="ECO:0000256" key="12">
    <source>
        <dbReference type="ARBA" id="ARBA00033708"/>
    </source>
</evidence>
<evidence type="ECO:0000256" key="9">
    <source>
        <dbReference type="ARBA" id="ARBA00023065"/>
    </source>
</evidence>
<dbReference type="InterPro" id="IPR001734">
    <property type="entry name" value="Na/solute_symporter"/>
</dbReference>
<feature type="transmembrane region" description="Helical" evidence="14">
    <location>
        <begin position="45"/>
        <end position="70"/>
    </location>
</feature>
<dbReference type="RefSeq" id="WP_128760082.1">
    <property type="nucleotide sequence ID" value="NZ_QOVI01000001.1"/>
</dbReference>
<dbReference type="PROSITE" id="PS50283">
    <property type="entry name" value="NA_SOLUT_SYMP_3"/>
    <property type="match status" value="1"/>
</dbReference>
<dbReference type="InterPro" id="IPR038377">
    <property type="entry name" value="Na/Glc_symporter_sf"/>
</dbReference>
<feature type="transmembrane region" description="Helical" evidence="14">
    <location>
        <begin position="76"/>
        <end position="97"/>
    </location>
</feature>
<comment type="similarity">
    <text evidence="2 13">Belongs to the sodium:solute symporter (SSF) (TC 2.A.21) family.</text>
</comment>
<keyword evidence="16" id="KW-1185">Reference proteome</keyword>
<proteinExistence type="inferred from homology"/>
<evidence type="ECO:0000313" key="15">
    <source>
        <dbReference type="EMBL" id="RXG18547.1"/>
    </source>
</evidence>
<evidence type="ECO:0000313" key="16">
    <source>
        <dbReference type="Proteomes" id="UP000289821"/>
    </source>
</evidence>
<comment type="subcellular location">
    <subcellularLocation>
        <location evidence="1">Cell membrane</location>
        <topology evidence="1">Multi-pass membrane protein</topology>
    </subcellularLocation>
</comment>
<comment type="catalytic activity">
    <reaction evidence="12">
        <text>L-proline(in) + Na(+)(in) = L-proline(out) + Na(+)(out)</text>
        <dbReference type="Rhea" id="RHEA:28967"/>
        <dbReference type="ChEBI" id="CHEBI:29101"/>
        <dbReference type="ChEBI" id="CHEBI:60039"/>
    </reaction>
</comment>
<dbReference type="GO" id="GO:0015824">
    <property type="term" value="P:proline transport"/>
    <property type="evidence" value="ECO:0007669"/>
    <property type="project" value="TreeGrafter"/>
</dbReference>
<dbReference type="GO" id="GO:0005886">
    <property type="term" value="C:plasma membrane"/>
    <property type="evidence" value="ECO:0007669"/>
    <property type="project" value="UniProtKB-SubCell"/>
</dbReference>
<feature type="transmembrane region" description="Helical" evidence="14">
    <location>
        <begin position="597"/>
        <end position="616"/>
    </location>
</feature>
<feature type="transmembrane region" description="Helical" evidence="14">
    <location>
        <begin position="6"/>
        <end position="24"/>
    </location>
</feature>
<dbReference type="EMBL" id="QOVI01000001">
    <property type="protein sequence ID" value="RXG18547.1"/>
    <property type="molecule type" value="Genomic_DNA"/>
</dbReference>
<keyword evidence="8" id="KW-0915">Sodium</keyword>
<evidence type="ECO:0000256" key="10">
    <source>
        <dbReference type="ARBA" id="ARBA00023136"/>
    </source>
</evidence>
<dbReference type="Proteomes" id="UP000289821">
    <property type="component" value="Unassembled WGS sequence"/>
</dbReference>
<evidence type="ECO:0000256" key="14">
    <source>
        <dbReference type="SAM" id="Phobius"/>
    </source>
</evidence>
<evidence type="ECO:0000256" key="8">
    <source>
        <dbReference type="ARBA" id="ARBA00023053"/>
    </source>
</evidence>
<accession>A0A4Q0P075</accession>
<evidence type="ECO:0000256" key="13">
    <source>
        <dbReference type="RuleBase" id="RU362091"/>
    </source>
</evidence>
<keyword evidence="3" id="KW-0813">Transport</keyword>
<sequence>MDSIDVIIIALYLLLTIAIGVYVAKKASKGLDSYFLGGKSIKWYYLGLSNGSGMFDVSGTAWMVGILFLYGVKSFMFMWMWPIFNQVFVMMFLAVWIRRSNVMTGSEWILSRFGDDKAGRASHLIVAIFAVVASVGFIAYFFEGVGKFMTVILPWDVSLVINDFILLNSEQVYALIIILLTTIYTIKGGMFSVVSTEVLQFGIMVLAGVLVAGYTFFKFTDAEITALIPDEWTSITFGTELTGFWAGDFESFNKLIDTQGYKMFGAFVGMSLFKGFFASIAGPTPSYDMQRILSTKTAKDAAYMSGFTNLVLFIPRYLMIAAIVILGLVYIAPELVKAGGISSDDLEVILPQVINNHVPVGIKGLLLAGLLAAFMSTFSAFVNAGPAYIVNDIYKKYFKPAATDKHYVKASHVASFAVVTLGVIMGFFAESINAITLWITSSLYGGYVAANFLKWIWWRFNGWGYFWGMLSGLIIASLQFLIDQGASSYVEGSFLYWYSHIPAIYLFPVILVFSLVGSFLGTWLTPPTALKTLKSFYTSVHPWGWWKPVREQLTSEEQVGKNKDFGLDMFNCLVGIVWQSSMIVLPIFLIVRDYEKTAVSLLAFGLTSLILKFTWLDKVKKLEN</sequence>
<dbReference type="CDD" id="cd11477">
    <property type="entry name" value="SLC5sbd_u1"/>
    <property type="match status" value="1"/>
</dbReference>
<evidence type="ECO:0000256" key="11">
    <source>
        <dbReference type="ARBA" id="ARBA00023201"/>
    </source>
</evidence>
<feature type="transmembrane region" description="Helical" evidence="14">
    <location>
        <begin position="410"/>
        <end position="429"/>
    </location>
</feature>
<evidence type="ECO:0000256" key="6">
    <source>
        <dbReference type="ARBA" id="ARBA00022847"/>
    </source>
</evidence>
<evidence type="ECO:0000256" key="5">
    <source>
        <dbReference type="ARBA" id="ARBA00022692"/>
    </source>
</evidence>
<dbReference type="GO" id="GO:0005298">
    <property type="term" value="F:proline:sodium symporter activity"/>
    <property type="evidence" value="ECO:0007669"/>
    <property type="project" value="TreeGrafter"/>
</dbReference>
<dbReference type="AlphaFoldDB" id="A0A4Q0P075"/>
<keyword evidence="11" id="KW-0739">Sodium transport</keyword>
<keyword evidence="10 14" id="KW-0472">Membrane</keyword>
<gene>
    <name evidence="15" type="ORF">DSM04_101749</name>
</gene>
<protein>
    <submittedName>
        <fullName evidence="15">Na+/proline symporter</fullName>
    </submittedName>
</protein>
<reference evidence="15 16" key="1">
    <citation type="submission" date="2018-07" db="EMBL/GenBank/DDBJ databases">
        <title>Leeuwenhoekiella genomics.</title>
        <authorList>
            <person name="Tahon G."/>
            <person name="Willems A."/>
        </authorList>
    </citation>
    <scope>NUCLEOTIDE SEQUENCE [LARGE SCALE GENOMIC DNA]</scope>
    <source>
        <strain evidence="15 16">R-50232</strain>
    </source>
</reference>
<comment type="caution">
    <text evidence="15">The sequence shown here is derived from an EMBL/GenBank/DDBJ whole genome shotgun (WGS) entry which is preliminary data.</text>
</comment>
<feature type="transmembrane region" description="Helical" evidence="14">
    <location>
        <begin position="435"/>
        <end position="453"/>
    </location>
</feature>
<dbReference type="PANTHER" id="PTHR48086">
    <property type="entry name" value="SODIUM/PROLINE SYMPORTER-RELATED"/>
    <property type="match status" value="1"/>
</dbReference>
<feature type="transmembrane region" description="Helical" evidence="14">
    <location>
        <begin position="570"/>
        <end position="591"/>
    </location>
</feature>
<evidence type="ECO:0000256" key="4">
    <source>
        <dbReference type="ARBA" id="ARBA00022475"/>
    </source>
</evidence>
<feature type="transmembrane region" description="Helical" evidence="14">
    <location>
        <begin position="465"/>
        <end position="482"/>
    </location>
</feature>
<feature type="transmembrane region" description="Helical" evidence="14">
    <location>
        <begin position="310"/>
        <end position="332"/>
    </location>
</feature>
<organism evidence="15 16">
    <name type="scientific">Leeuwenhoekiella aestuarii</name>
    <dbReference type="NCBI Taxonomy" id="2249426"/>
    <lineage>
        <taxon>Bacteria</taxon>
        <taxon>Pseudomonadati</taxon>
        <taxon>Bacteroidota</taxon>
        <taxon>Flavobacteriia</taxon>
        <taxon>Flavobacteriales</taxon>
        <taxon>Flavobacteriaceae</taxon>
        <taxon>Leeuwenhoekiella</taxon>
    </lineage>
</organism>
<evidence type="ECO:0000256" key="7">
    <source>
        <dbReference type="ARBA" id="ARBA00022989"/>
    </source>
</evidence>
<keyword evidence="4" id="KW-1003">Cell membrane</keyword>
<dbReference type="PANTHER" id="PTHR48086:SF3">
    <property type="entry name" value="SODIUM_PROLINE SYMPORTER"/>
    <property type="match status" value="1"/>
</dbReference>
<evidence type="ECO:0000256" key="2">
    <source>
        <dbReference type="ARBA" id="ARBA00006434"/>
    </source>
</evidence>
<dbReference type="InterPro" id="IPR050277">
    <property type="entry name" value="Sodium:Solute_Symporter"/>
</dbReference>
<keyword evidence="6" id="KW-0769">Symport</keyword>
<evidence type="ECO:0000256" key="3">
    <source>
        <dbReference type="ARBA" id="ARBA00022448"/>
    </source>
</evidence>
<dbReference type="OrthoDB" id="9761931at2"/>
<feature type="transmembrane region" description="Helical" evidence="14">
    <location>
        <begin position="502"/>
        <end position="524"/>
    </location>
</feature>
<dbReference type="GO" id="GO:0015193">
    <property type="term" value="F:L-proline transmembrane transporter activity"/>
    <property type="evidence" value="ECO:0007669"/>
    <property type="project" value="TreeGrafter"/>
</dbReference>
<dbReference type="Pfam" id="PF00474">
    <property type="entry name" value="SSF"/>
    <property type="match status" value="1"/>
</dbReference>
<feature type="transmembrane region" description="Helical" evidence="14">
    <location>
        <begin position="198"/>
        <end position="217"/>
    </location>
</feature>
<name>A0A4Q0P075_9FLAO</name>
<feature type="transmembrane region" description="Helical" evidence="14">
    <location>
        <begin position="365"/>
        <end position="389"/>
    </location>
</feature>
<feature type="transmembrane region" description="Helical" evidence="14">
    <location>
        <begin position="172"/>
        <end position="192"/>
    </location>
</feature>
<evidence type="ECO:0000256" key="1">
    <source>
        <dbReference type="ARBA" id="ARBA00004651"/>
    </source>
</evidence>
<keyword evidence="7 14" id="KW-1133">Transmembrane helix</keyword>
<feature type="transmembrane region" description="Helical" evidence="14">
    <location>
        <begin position="118"/>
        <end position="142"/>
    </location>
</feature>
<dbReference type="Gene3D" id="1.20.1730.10">
    <property type="entry name" value="Sodium/glucose cotransporter"/>
    <property type="match status" value="1"/>
</dbReference>
<keyword evidence="5 14" id="KW-0812">Transmembrane</keyword>
<keyword evidence="9" id="KW-0406">Ion transport</keyword>